<dbReference type="InterPro" id="IPR000425">
    <property type="entry name" value="MIP"/>
</dbReference>
<evidence type="ECO:0000256" key="1">
    <source>
        <dbReference type="ARBA" id="ARBA00004141"/>
    </source>
</evidence>
<evidence type="ECO:0000256" key="3">
    <source>
        <dbReference type="ARBA" id="ARBA00022448"/>
    </source>
</evidence>
<dbReference type="AlphaFoldDB" id="A0A9P4I4P0"/>
<feature type="transmembrane region" description="Helical" evidence="9">
    <location>
        <begin position="85"/>
        <end position="112"/>
    </location>
</feature>
<evidence type="ECO:0000256" key="8">
    <source>
        <dbReference type="SAM" id="MobiDB-lite"/>
    </source>
</evidence>
<proteinExistence type="inferred from homology"/>
<dbReference type="SUPFAM" id="SSF81338">
    <property type="entry name" value="Aquaporin-like"/>
    <property type="match status" value="1"/>
</dbReference>
<dbReference type="PRINTS" id="PR00783">
    <property type="entry name" value="MINTRINSICP"/>
</dbReference>
<dbReference type="GO" id="GO:0015250">
    <property type="term" value="F:water channel activity"/>
    <property type="evidence" value="ECO:0007669"/>
    <property type="project" value="TreeGrafter"/>
</dbReference>
<evidence type="ECO:0000256" key="5">
    <source>
        <dbReference type="ARBA" id="ARBA00022989"/>
    </source>
</evidence>
<keyword evidence="6 9" id="KW-0472">Membrane</keyword>
<dbReference type="Gene3D" id="1.20.1080.10">
    <property type="entry name" value="Glycerol uptake facilitator protein"/>
    <property type="match status" value="1"/>
</dbReference>
<keyword evidence="11" id="KW-1185">Reference proteome</keyword>
<keyword evidence="5 9" id="KW-1133">Transmembrane helix</keyword>
<comment type="similarity">
    <text evidence="2 7">Belongs to the MIP/aquaporin (TC 1.A.8) family.</text>
</comment>
<organism evidence="10 11">
    <name type="scientific">Rhizodiscina lignyota</name>
    <dbReference type="NCBI Taxonomy" id="1504668"/>
    <lineage>
        <taxon>Eukaryota</taxon>
        <taxon>Fungi</taxon>
        <taxon>Dikarya</taxon>
        <taxon>Ascomycota</taxon>
        <taxon>Pezizomycotina</taxon>
        <taxon>Dothideomycetes</taxon>
        <taxon>Pleosporomycetidae</taxon>
        <taxon>Aulographales</taxon>
        <taxon>Rhizodiscinaceae</taxon>
        <taxon>Rhizodiscina</taxon>
    </lineage>
</organism>
<dbReference type="Proteomes" id="UP000799772">
    <property type="component" value="Unassembled WGS sequence"/>
</dbReference>
<sequence length="362" mass="39817">MGEDRRHLERLHTHDLELGYTEALEKHITRHVVPTKPVSQRKLTFEHKRPRILRECMAEATGVFYYVLPGIASVASFTINGTSPLGITAFGSIFQIGWAFAIGIAFAIITCAPTSGGHFNPAITIALALWQGFPWKKVPHYIFSQIFGAFMAGLLLMGMYWPEIQALKAANIAEHGTTVFNGGAASILCVFPNPNQTNQGYIFLQEFFVDSFIGLIIWTCLDPANPFHTAASVPWTIGLAYGVMVWGFAGNTISTNLARDLGTRIVAAIFFGKEAFTFDNGYCWISILVNIPATLFATGYYELLLRDSLQNIQGGHNKHEDGDEGLVRHLTQVGTIDPTETERGYTNAVGKETAPNGNSRQV</sequence>
<gene>
    <name evidence="10" type="ORF">NA57DRAFT_62181</name>
</gene>
<dbReference type="PROSITE" id="PS00221">
    <property type="entry name" value="MIP"/>
    <property type="match status" value="1"/>
</dbReference>
<comment type="subcellular location">
    <subcellularLocation>
        <location evidence="1">Membrane</location>
        <topology evidence="1">Multi-pass membrane protein</topology>
    </subcellularLocation>
</comment>
<protein>
    <submittedName>
        <fullName evidence="10">Aquaglyceroporin like protein</fullName>
    </submittedName>
</protein>
<evidence type="ECO:0000256" key="7">
    <source>
        <dbReference type="RuleBase" id="RU000477"/>
    </source>
</evidence>
<dbReference type="InterPro" id="IPR022357">
    <property type="entry name" value="MIP_CS"/>
</dbReference>
<dbReference type="GO" id="GO:0005886">
    <property type="term" value="C:plasma membrane"/>
    <property type="evidence" value="ECO:0007669"/>
    <property type="project" value="TreeGrafter"/>
</dbReference>
<evidence type="ECO:0000256" key="6">
    <source>
        <dbReference type="ARBA" id="ARBA00023136"/>
    </source>
</evidence>
<keyword evidence="3 7" id="KW-0813">Transport</keyword>
<evidence type="ECO:0000313" key="10">
    <source>
        <dbReference type="EMBL" id="KAF2092655.1"/>
    </source>
</evidence>
<dbReference type="Pfam" id="PF00230">
    <property type="entry name" value="MIP"/>
    <property type="match status" value="1"/>
</dbReference>
<name>A0A9P4I4P0_9PEZI</name>
<feature type="transmembrane region" description="Helical" evidence="9">
    <location>
        <begin position="141"/>
        <end position="161"/>
    </location>
</feature>
<evidence type="ECO:0000256" key="4">
    <source>
        <dbReference type="ARBA" id="ARBA00022692"/>
    </source>
</evidence>
<feature type="transmembrane region" description="Helical" evidence="9">
    <location>
        <begin position="56"/>
        <end position="79"/>
    </location>
</feature>
<dbReference type="PANTHER" id="PTHR43829:SF14">
    <property type="entry name" value="AQUAPORIN 3"/>
    <property type="match status" value="1"/>
</dbReference>
<dbReference type="GO" id="GO:0015254">
    <property type="term" value="F:glycerol channel activity"/>
    <property type="evidence" value="ECO:0007669"/>
    <property type="project" value="TreeGrafter"/>
</dbReference>
<dbReference type="OrthoDB" id="3222at2759"/>
<evidence type="ECO:0000313" key="11">
    <source>
        <dbReference type="Proteomes" id="UP000799772"/>
    </source>
</evidence>
<feature type="region of interest" description="Disordered" evidence="8">
    <location>
        <begin position="340"/>
        <end position="362"/>
    </location>
</feature>
<dbReference type="InterPro" id="IPR023271">
    <property type="entry name" value="Aquaporin-like"/>
</dbReference>
<comment type="caution">
    <text evidence="10">The sequence shown here is derived from an EMBL/GenBank/DDBJ whole genome shotgun (WGS) entry which is preliminary data.</text>
</comment>
<dbReference type="PANTHER" id="PTHR43829">
    <property type="entry name" value="AQUAPORIN OR AQUAGLYCEROPORIN RELATED"/>
    <property type="match status" value="1"/>
</dbReference>
<accession>A0A9P4I4P0</accession>
<dbReference type="InterPro" id="IPR050363">
    <property type="entry name" value="MIP/Aquaporin"/>
</dbReference>
<dbReference type="EMBL" id="ML978143">
    <property type="protein sequence ID" value="KAF2092655.1"/>
    <property type="molecule type" value="Genomic_DNA"/>
</dbReference>
<evidence type="ECO:0000256" key="2">
    <source>
        <dbReference type="ARBA" id="ARBA00006175"/>
    </source>
</evidence>
<evidence type="ECO:0000256" key="9">
    <source>
        <dbReference type="SAM" id="Phobius"/>
    </source>
</evidence>
<keyword evidence="4 7" id="KW-0812">Transmembrane</keyword>
<reference evidence="10" key="1">
    <citation type="journal article" date="2020" name="Stud. Mycol.">
        <title>101 Dothideomycetes genomes: a test case for predicting lifestyles and emergence of pathogens.</title>
        <authorList>
            <person name="Haridas S."/>
            <person name="Albert R."/>
            <person name="Binder M."/>
            <person name="Bloem J."/>
            <person name="Labutti K."/>
            <person name="Salamov A."/>
            <person name="Andreopoulos B."/>
            <person name="Baker S."/>
            <person name="Barry K."/>
            <person name="Bills G."/>
            <person name="Bluhm B."/>
            <person name="Cannon C."/>
            <person name="Castanera R."/>
            <person name="Culley D."/>
            <person name="Daum C."/>
            <person name="Ezra D."/>
            <person name="Gonzalez J."/>
            <person name="Henrissat B."/>
            <person name="Kuo A."/>
            <person name="Liang C."/>
            <person name="Lipzen A."/>
            <person name="Lutzoni F."/>
            <person name="Magnuson J."/>
            <person name="Mondo S."/>
            <person name="Nolan M."/>
            <person name="Ohm R."/>
            <person name="Pangilinan J."/>
            <person name="Park H.-J."/>
            <person name="Ramirez L."/>
            <person name="Alfaro M."/>
            <person name="Sun H."/>
            <person name="Tritt A."/>
            <person name="Yoshinaga Y."/>
            <person name="Zwiers L.-H."/>
            <person name="Turgeon B."/>
            <person name="Goodwin S."/>
            <person name="Spatafora J."/>
            <person name="Crous P."/>
            <person name="Grigoriev I."/>
        </authorList>
    </citation>
    <scope>NUCLEOTIDE SEQUENCE</scope>
    <source>
        <strain evidence="10">CBS 133067</strain>
    </source>
</reference>